<accession>A0A1E5G4W4</accession>
<dbReference type="InterPro" id="IPR025942">
    <property type="entry name" value="SpoVIF"/>
</dbReference>
<organism evidence="1 2">
    <name type="scientific">Desulfuribacillus alkaliarsenatis</name>
    <dbReference type="NCBI Taxonomy" id="766136"/>
    <lineage>
        <taxon>Bacteria</taxon>
        <taxon>Bacillati</taxon>
        <taxon>Bacillota</taxon>
        <taxon>Desulfuribacillia</taxon>
        <taxon>Desulfuribacillales</taxon>
        <taxon>Desulfuribacillaceae</taxon>
        <taxon>Desulfuribacillus</taxon>
    </lineage>
</organism>
<evidence type="ECO:0000313" key="2">
    <source>
        <dbReference type="Proteomes" id="UP000094296"/>
    </source>
</evidence>
<name>A0A1E5G4W4_9FIRM</name>
<keyword evidence="2" id="KW-1185">Reference proteome</keyword>
<dbReference type="EMBL" id="MIJE01000001">
    <property type="protein sequence ID" value="OEF98203.1"/>
    <property type="molecule type" value="Genomic_DNA"/>
</dbReference>
<sequence>MSSIYENKKVLQLLRKHEKRIINMLKNVDPETLKDEVQIKKMLRLLVMFSNIPITESQINQLAKDIKTSGLNPKDPQAIEKFLNKHSKS</sequence>
<gene>
    <name evidence="1" type="ORF">BHF68_00505</name>
</gene>
<dbReference type="RefSeq" id="WP_069641695.1">
    <property type="nucleotide sequence ID" value="NZ_MIJE01000001.1"/>
</dbReference>
<dbReference type="AlphaFoldDB" id="A0A1E5G4W4"/>
<dbReference type="Proteomes" id="UP000094296">
    <property type="component" value="Unassembled WGS sequence"/>
</dbReference>
<evidence type="ECO:0000313" key="1">
    <source>
        <dbReference type="EMBL" id="OEF98203.1"/>
    </source>
</evidence>
<proteinExistence type="predicted"/>
<reference evidence="1 2" key="1">
    <citation type="submission" date="2016-09" db="EMBL/GenBank/DDBJ databases">
        <title>Draft genome sequence for the type strain of Desulfuribacillus alkaliarsenatis AHT28, an obligately anaerobic, sulfidogenic bacterium isolated from Russian soda lake sediments.</title>
        <authorList>
            <person name="Abin C.A."/>
            <person name="Hollibaugh J.T."/>
        </authorList>
    </citation>
    <scope>NUCLEOTIDE SEQUENCE [LARGE SCALE GENOMIC DNA]</scope>
    <source>
        <strain evidence="1 2">AHT28</strain>
    </source>
</reference>
<protein>
    <submittedName>
        <fullName evidence="1">Uncharacterized protein</fullName>
    </submittedName>
</protein>
<dbReference type="Pfam" id="PF14069">
    <property type="entry name" value="SpoVIF"/>
    <property type="match status" value="1"/>
</dbReference>
<comment type="caution">
    <text evidence="1">The sequence shown here is derived from an EMBL/GenBank/DDBJ whole genome shotgun (WGS) entry which is preliminary data.</text>
</comment>